<dbReference type="KEGG" id="dpl:KGM_209809"/>
<sequence length="207" mass="23915">MLAILFALFIACQLLTPTVAAITERSKDKSRCDDAIMFVEPIEVVKTNDHDKDVPLSCKGQTYCTIKTEDYPEKKFNEMLKGRKAFRQPQLLLNPLQNKQGDPNDKNDCESEISYEPLYKVREGIDKPWRYVVQSSEHDYIQKVRLERCLNPNGSCFTQFSSFLGYGTYCKQENSYWEVLVSKGENETEVIKAELPVCCSCYYSKNR</sequence>
<keyword evidence="2" id="KW-1015">Disulfide bond</keyword>
<dbReference type="OrthoDB" id="7035242at2759"/>
<dbReference type="Proteomes" id="UP000007151">
    <property type="component" value="Unassembled WGS sequence"/>
</dbReference>
<evidence type="ECO:0000256" key="2">
    <source>
        <dbReference type="ARBA" id="ARBA00023157"/>
    </source>
</evidence>
<evidence type="ECO:0000256" key="3">
    <source>
        <dbReference type="ARBA" id="ARBA00023180"/>
    </source>
</evidence>
<dbReference type="InterPro" id="IPR052444">
    <property type="entry name" value="Spz/Toll_ligand-like"/>
</dbReference>
<dbReference type="PANTHER" id="PTHR23199">
    <property type="entry name" value="NEUROTROPHIN 1-RELATED"/>
    <property type="match status" value="1"/>
</dbReference>
<comment type="caution">
    <text evidence="4">The sequence shown here is derived from an EMBL/GenBank/DDBJ whole genome shotgun (WGS) entry which is preliminary data.</text>
</comment>
<gene>
    <name evidence="4" type="ORF">KGM_209809</name>
</gene>
<reference evidence="4 5" key="1">
    <citation type="journal article" date="2011" name="Cell">
        <title>The monarch butterfly genome yields insights into long-distance migration.</title>
        <authorList>
            <person name="Zhan S."/>
            <person name="Merlin C."/>
            <person name="Boore J.L."/>
            <person name="Reppert S.M."/>
        </authorList>
    </citation>
    <scope>NUCLEOTIDE SEQUENCE [LARGE SCALE GENOMIC DNA]</scope>
    <source>
        <strain evidence="4">F-2</strain>
    </source>
</reference>
<dbReference type="GO" id="GO:0021556">
    <property type="term" value="P:central nervous system formation"/>
    <property type="evidence" value="ECO:0007669"/>
    <property type="project" value="TreeGrafter"/>
</dbReference>
<dbReference type="GO" id="GO:0045087">
    <property type="term" value="P:innate immune response"/>
    <property type="evidence" value="ECO:0007669"/>
    <property type="project" value="TreeGrafter"/>
</dbReference>
<dbReference type="EMBL" id="AGBW02010916">
    <property type="protein sequence ID" value="OWR47523.1"/>
    <property type="molecule type" value="Genomic_DNA"/>
</dbReference>
<dbReference type="GO" id="GO:0005615">
    <property type="term" value="C:extracellular space"/>
    <property type="evidence" value="ECO:0007669"/>
    <property type="project" value="UniProtKB-ARBA"/>
</dbReference>
<dbReference type="SUPFAM" id="SSF57501">
    <property type="entry name" value="Cystine-knot cytokines"/>
    <property type="match status" value="1"/>
</dbReference>
<name>A0A212F1D7_DANPL</name>
<keyword evidence="3" id="KW-0325">Glycoprotein</keyword>
<dbReference type="Gene3D" id="2.10.90.10">
    <property type="entry name" value="Cystine-knot cytokines"/>
    <property type="match status" value="1"/>
</dbReference>
<accession>A0A212F1D7</accession>
<dbReference type="PANTHER" id="PTHR23199:SF12">
    <property type="entry name" value="NEUROTROPHIN 1-RELATED"/>
    <property type="match status" value="1"/>
</dbReference>
<dbReference type="GO" id="GO:0008083">
    <property type="term" value="F:growth factor activity"/>
    <property type="evidence" value="ECO:0007669"/>
    <property type="project" value="TreeGrafter"/>
</dbReference>
<organism evidence="4 5">
    <name type="scientific">Danaus plexippus plexippus</name>
    <dbReference type="NCBI Taxonomy" id="278856"/>
    <lineage>
        <taxon>Eukaryota</taxon>
        <taxon>Metazoa</taxon>
        <taxon>Ecdysozoa</taxon>
        <taxon>Arthropoda</taxon>
        <taxon>Hexapoda</taxon>
        <taxon>Insecta</taxon>
        <taxon>Pterygota</taxon>
        <taxon>Neoptera</taxon>
        <taxon>Endopterygota</taxon>
        <taxon>Lepidoptera</taxon>
        <taxon>Glossata</taxon>
        <taxon>Ditrysia</taxon>
        <taxon>Papilionoidea</taxon>
        <taxon>Nymphalidae</taxon>
        <taxon>Danainae</taxon>
        <taxon>Danaini</taxon>
        <taxon>Danaina</taxon>
        <taxon>Danaus</taxon>
        <taxon>Danaus</taxon>
    </lineage>
</organism>
<proteinExistence type="predicted"/>
<evidence type="ECO:0000256" key="1">
    <source>
        <dbReference type="ARBA" id="ARBA00022729"/>
    </source>
</evidence>
<evidence type="ECO:0000313" key="5">
    <source>
        <dbReference type="Proteomes" id="UP000007151"/>
    </source>
</evidence>
<dbReference type="eggNOG" id="ENOG502S688">
    <property type="taxonomic scope" value="Eukaryota"/>
</dbReference>
<protein>
    <submittedName>
        <fullName evidence="4">Spaetzle 1-2</fullName>
    </submittedName>
</protein>
<dbReference type="Pfam" id="PF16077">
    <property type="entry name" value="Spaetzle"/>
    <property type="match status" value="1"/>
</dbReference>
<keyword evidence="5" id="KW-1185">Reference proteome</keyword>
<dbReference type="GO" id="GO:0005121">
    <property type="term" value="F:Toll binding"/>
    <property type="evidence" value="ECO:0007669"/>
    <property type="project" value="TreeGrafter"/>
</dbReference>
<evidence type="ECO:0000313" key="4">
    <source>
        <dbReference type="EMBL" id="OWR47523.1"/>
    </source>
</evidence>
<dbReference type="InterPro" id="IPR029034">
    <property type="entry name" value="Cystine-knot_cytokine"/>
</dbReference>
<dbReference type="InterPro" id="IPR032104">
    <property type="entry name" value="Spaetzle"/>
</dbReference>
<keyword evidence="1" id="KW-0732">Signal</keyword>
<dbReference type="AlphaFoldDB" id="A0A212F1D7"/>